<proteinExistence type="predicted"/>
<dbReference type="SUPFAM" id="SSF57667">
    <property type="entry name" value="beta-beta-alpha zinc fingers"/>
    <property type="match status" value="1"/>
</dbReference>
<accession>A0A0N4VRR2</accession>
<dbReference type="InterPro" id="IPR013087">
    <property type="entry name" value="Znf_C2H2_type"/>
</dbReference>
<reference evidence="9" key="1">
    <citation type="submission" date="2017-02" db="UniProtKB">
        <authorList>
            <consortium name="WormBaseParasite"/>
        </authorList>
    </citation>
    <scope>IDENTIFICATION</scope>
</reference>
<keyword evidence="4 7" id="KW-0863">Zinc-finger</keyword>
<dbReference type="GO" id="GO:0008270">
    <property type="term" value="F:zinc ion binding"/>
    <property type="evidence" value="ECO:0007669"/>
    <property type="project" value="UniProtKB-KW"/>
</dbReference>
<dbReference type="Pfam" id="PF00096">
    <property type="entry name" value="zf-C2H2"/>
    <property type="match status" value="2"/>
</dbReference>
<dbReference type="Gene3D" id="3.30.160.60">
    <property type="entry name" value="Classic Zinc Finger"/>
    <property type="match status" value="2"/>
</dbReference>
<evidence type="ECO:0000256" key="1">
    <source>
        <dbReference type="ARBA" id="ARBA00004123"/>
    </source>
</evidence>
<dbReference type="AlphaFoldDB" id="A0A0N4VRR2"/>
<dbReference type="FunFam" id="3.30.160.60:FF:000245">
    <property type="entry name" value="zinc finger protein Gfi-1"/>
    <property type="match status" value="1"/>
</dbReference>
<feature type="domain" description="C2H2-type" evidence="8">
    <location>
        <begin position="30"/>
        <end position="57"/>
    </location>
</feature>
<protein>
    <submittedName>
        <fullName evidence="9">GFI1B protein</fullName>
    </submittedName>
</protein>
<evidence type="ECO:0000259" key="8">
    <source>
        <dbReference type="PROSITE" id="PS50157"/>
    </source>
</evidence>
<evidence type="ECO:0000256" key="2">
    <source>
        <dbReference type="ARBA" id="ARBA00022723"/>
    </source>
</evidence>
<sequence length="95" mass="11560">LFECKQCGKTFKRSSTLSTHLLIHSDTRPYPCEYCGKRFHQKSDMKKHTYIHTGKKKKIYYKMLPFLHWKNKIFDPKNCSHFFLFYYSFLSSYSN</sequence>
<evidence type="ECO:0000256" key="5">
    <source>
        <dbReference type="ARBA" id="ARBA00022833"/>
    </source>
</evidence>
<evidence type="ECO:0000256" key="4">
    <source>
        <dbReference type="ARBA" id="ARBA00022771"/>
    </source>
</evidence>
<dbReference type="PROSITE" id="PS00028">
    <property type="entry name" value="ZINC_FINGER_C2H2_1"/>
    <property type="match status" value="2"/>
</dbReference>
<keyword evidence="5" id="KW-0862">Zinc</keyword>
<organism evidence="9">
    <name type="scientific">Enterobius vermicularis</name>
    <name type="common">Human pinworm</name>
    <dbReference type="NCBI Taxonomy" id="51028"/>
    <lineage>
        <taxon>Eukaryota</taxon>
        <taxon>Metazoa</taxon>
        <taxon>Ecdysozoa</taxon>
        <taxon>Nematoda</taxon>
        <taxon>Chromadorea</taxon>
        <taxon>Rhabditida</taxon>
        <taxon>Spirurina</taxon>
        <taxon>Oxyuridomorpha</taxon>
        <taxon>Oxyuroidea</taxon>
        <taxon>Oxyuridae</taxon>
        <taxon>Enterobius</taxon>
    </lineage>
</organism>
<evidence type="ECO:0000313" key="9">
    <source>
        <dbReference type="WBParaSite" id="EVEC_0001373401-mRNA-1"/>
    </source>
</evidence>
<dbReference type="PANTHER" id="PTHR24394:SF44">
    <property type="entry name" value="ZINC FINGER PROTEIN 271-LIKE"/>
    <property type="match status" value="1"/>
</dbReference>
<dbReference type="PANTHER" id="PTHR24394">
    <property type="entry name" value="ZINC FINGER PROTEIN"/>
    <property type="match status" value="1"/>
</dbReference>
<dbReference type="WBParaSite" id="EVEC_0001373401-mRNA-1">
    <property type="protein sequence ID" value="EVEC_0001373401-mRNA-1"/>
    <property type="gene ID" value="EVEC_0001373401"/>
</dbReference>
<dbReference type="SMART" id="SM00355">
    <property type="entry name" value="ZnF_C2H2"/>
    <property type="match status" value="2"/>
</dbReference>
<dbReference type="GO" id="GO:0000981">
    <property type="term" value="F:DNA-binding transcription factor activity, RNA polymerase II-specific"/>
    <property type="evidence" value="ECO:0007669"/>
    <property type="project" value="TreeGrafter"/>
</dbReference>
<comment type="subcellular location">
    <subcellularLocation>
        <location evidence="1">Nucleus</location>
    </subcellularLocation>
</comment>
<evidence type="ECO:0000256" key="7">
    <source>
        <dbReference type="PROSITE-ProRule" id="PRU00042"/>
    </source>
</evidence>
<keyword evidence="2" id="KW-0479">Metal-binding</keyword>
<dbReference type="GO" id="GO:0005634">
    <property type="term" value="C:nucleus"/>
    <property type="evidence" value="ECO:0007669"/>
    <property type="project" value="UniProtKB-SubCell"/>
</dbReference>
<dbReference type="InterPro" id="IPR036236">
    <property type="entry name" value="Znf_C2H2_sf"/>
</dbReference>
<keyword evidence="6" id="KW-0539">Nucleus</keyword>
<evidence type="ECO:0000256" key="6">
    <source>
        <dbReference type="ARBA" id="ARBA00023242"/>
    </source>
</evidence>
<evidence type="ECO:0000256" key="3">
    <source>
        <dbReference type="ARBA" id="ARBA00022737"/>
    </source>
</evidence>
<keyword evidence="3" id="KW-0677">Repeat</keyword>
<name>A0A0N4VRR2_ENTVE</name>
<dbReference type="FunFam" id="3.30.160.60:FF:000208">
    <property type="entry name" value="zinc finger protein Gfi-1b"/>
    <property type="match status" value="1"/>
</dbReference>
<feature type="domain" description="C2H2-type" evidence="8">
    <location>
        <begin position="2"/>
        <end position="29"/>
    </location>
</feature>
<dbReference type="PROSITE" id="PS50157">
    <property type="entry name" value="ZINC_FINGER_C2H2_2"/>
    <property type="match status" value="2"/>
</dbReference>